<reference evidence="5 6" key="1">
    <citation type="journal article" date="2018" name="J. Allergy Clin. Immunol.">
        <title>High-quality assembly of Dermatophagoides pteronyssinus genome and transcriptome reveals a wide range of novel allergens.</title>
        <authorList>
            <person name="Liu X.Y."/>
            <person name="Yang K.Y."/>
            <person name="Wang M.Q."/>
            <person name="Kwok J.S."/>
            <person name="Zeng X."/>
            <person name="Yang Z."/>
            <person name="Xiao X.J."/>
            <person name="Lau C.P."/>
            <person name="Li Y."/>
            <person name="Huang Z.M."/>
            <person name="Ba J.G."/>
            <person name="Yim A.K."/>
            <person name="Ouyang C.Y."/>
            <person name="Ngai S.M."/>
            <person name="Chan T.F."/>
            <person name="Leung E.L."/>
            <person name="Liu L."/>
            <person name="Liu Z.G."/>
            <person name="Tsui S.K."/>
        </authorList>
    </citation>
    <scope>NUCLEOTIDE SEQUENCE [LARGE SCALE GENOMIC DNA]</scope>
    <source>
        <strain evidence="5">Derp</strain>
    </source>
</reference>
<dbReference type="InterPro" id="IPR006176">
    <property type="entry name" value="3-OHacyl-CoA_DH_NAD-bd"/>
</dbReference>
<dbReference type="InterPro" id="IPR013328">
    <property type="entry name" value="6PGD_dom2"/>
</dbReference>
<dbReference type="InterPro" id="IPR036291">
    <property type="entry name" value="NAD(P)-bd_dom_sf"/>
</dbReference>
<evidence type="ECO:0000313" key="5">
    <source>
        <dbReference type="EMBL" id="KAH9414267.1"/>
    </source>
</evidence>
<dbReference type="EMBL" id="NJHN03000112">
    <property type="protein sequence ID" value="KAH9414267.1"/>
    <property type="molecule type" value="Genomic_DNA"/>
</dbReference>
<dbReference type="Gene3D" id="1.10.1040.10">
    <property type="entry name" value="N-(1-d-carboxylethyl)-l-norvaline Dehydrogenase, domain 2"/>
    <property type="match status" value="1"/>
</dbReference>
<dbReference type="InterPro" id="IPR008927">
    <property type="entry name" value="6-PGluconate_DH-like_C_sf"/>
</dbReference>
<gene>
    <name evidence="5" type="primary">CRYL1</name>
    <name evidence="5" type="ORF">DERP_008464</name>
</gene>
<dbReference type="SUPFAM" id="SSF48179">
    <property type="entry name" value="6-phosphogluconate dehydrogenase C-terminal domain-like"/>
    <property type="match status" value="1"/>
</dbReference>
<evidence type="ECO:0000256" key="1">
    <source>
        <dbReference type="ARBA" id="ARBA00009463"/>
    </source>
</evidence>
<accession>A0ABQ8IVN6</accession>
<organism evidence="5 6">
    <name type="scientific">Dermatophagoides pteronyssinus</name>
    <name type="common">European house dust mite</name>
    <dbReference type="NCBI Taxonomy" id="6956"/>
    <lineage>
        <taxon>Eukaryota</taxon>
        <taxon>Metazoa</taxon>
        <taxon>Ecdysozoa</taxon>
        <taxon>Arthropoda</taxon>
        <taxon>Chelicerata</taxon>
        <taxon>Arachnida</taxon>
        <taxon>Acari</taxon>
        <taxon>Acariformes</taxon>
        <taxon>Sarcoptiformes</taxon>
        <taxon>Astigmata</taxon>
        <taxon>Psoroptidia</taxon>
        <taxon>Analgoidea</taxon>
        <taxon>Pyroglyphidae</taxon>
        <taxon>Dermatophagoidinae</taxon>
        <taxon>Dermatophagoides</taxon>
    </lineage>
</organism>
<comment type="similarity">
    <text evidence="1">Belongs to the 3-hydroxyacyl-CoA dehydrogenase family.</text>
</comment>
<keyword evidence="2" id="KW-0560">Oxidoreductase</keyword>
<sequence length="565" mass="65651">MMMMKHLMRIISPPSSIILIVFIAIISISSLVESSQYLLSKKPGCSEKDQRRIDEIASRFYAPGPNAPYFPTNYQELRPFCREIRNVSKTIETFMLRCFTKEVVQYAKIMFYTVNRQMRNYCSKRTKRLTKLLKLAPCINRHLRTETICIDNWLRDFSRIQDLENDKDKIVHADVYICLDDLIEKYECSRKNRFEIMDFLTNISSDLQTVCGEYTHQTDACDTKKPKLKFHNNSTLTNNGGEKIHWIVLHGDRMHYVLKHQCFGLIGRSWSLIFIAHGFDVHLFDVNVEQIDQAVKWIEEHLKKLEHDKCLRGNLSASEQLSHVHKAKTLLECVDGAVHVQECVFEDLDLKRKVFHDVDQICSDNVVVCSSTSCFLPSKLFDGLKHNSQMIVGHPVNPPYFVPLVEIVPSKWTSQPVIDRTRALFDKIGQKPITLKKEIEGFIVNRIQYAILNECYRLIDSDVITVNDVDKVMAHGLGMRYAFMGPWETAHLNANGMREYFEKYSQGIYDVSRTFGPVPMMKGPTADLIVKEMEQTIPVDRLEQRRKWRDERLIELSSIKQKANK</sequence>
<dbReference type="PANTHER" id="PTHR48075">
    <property type="entry name" value="3-HYDROXYACYL-COA DEHYDROGENASE FAMILY PROTEIN"/>
    <property type="match status" value="1"/>
</dbReference>
<protein>
    <submittedName>
        <fullName evidence="5">Crystallin, lambda 1</fullName>
    </submittedName>
</protein>
<dbReference type="Pfam" id="PF00725">
    <property type="entry name" value="3HCDH"/>
    <property type="match status" value="1"/>
</dbReference>
<evidence type="ECO:0000313" key="6">
    <source>
        <dbReference type="Proteomes" id="UP000887458"/>
    </source>
</evidence>
<dbReference type="SUPFAM" id="SSF51735">
    <property type="entry name" value="NAD(P)-binding Rossmann-fold domains"/>
    <property type="match status" value="1"/>
</dbReference>
<name>A0ABQ8IVN6_DERPT</name>
<feature type="domain" description="3-hydroxyacyl-CoA dehydrogenase C-terminal" evidence="3">
    <location>
        <begin position="441"/>
        <end position="509"/>
    </location>
</feature>
<keyword evidence="6" id="KW-1185">Reference proteome</keyword>
<dbReference type="InterPro" id="IPR006108">
    <property type="entry name" value="3HC_DH_C"/>
</dbReference>
<evidence type="ECO:0000256" key="2">
    <source>
        <dbReference type="ARBA" id="ARBA00023002"/>
    </source>
</evidence>
<dbReference type="PANTHER" id="PTHR48075:SF1">
    <property type="entry name" value="LAMBDA-CRYSTALLIN HOMOLOG"/>
    <property type="match status" value="1"/>
</dbReference>
<proteinExistence type="inferred from homology"/>
<dbReference type="Pfam" id="PF02737">
    <property type="entry name" value="3HCDH_N"/>
    <property type="match status" value="1"/>
</dbReference>
<comment type="caution">
    <text evidence="5">The sequence shown here is derived from an EMBL/GenBank/DDBJ whole genome shotgun (WGS) entry which is preliminary data.</text>
</comment>
<evidence type="ECO:0000259" key="4">
    <source>
        <dbReference type="Pfam" id="PF02737"/>
    </source>
</evidence>
<dbReference type="Gene3D" id="3.40.50.720">
    <property type="entry name" value="NAD(P)-binding Rossmann-like Domain"/>
    <property type="match status" value="1"/>
</dbReference>
<reference evidence="5 6" key="2">
    <citation type="journal article" date="2022" name="Mol. Biol. Evol.">
        <title>Comparative Genomics Reveals Insights into the Divergent Evolution of Astigmatic Mites and Household Pest Adaptations.</title>
        <authorList>
            <person name="Xiong Q."/>
            <person name="Wan A.T."/>
            <person name="Liu X."/>
            <person name="Fung C.S."/>
            <person name="Xiao X."/>
            <person name="Malainual N."/>
            <person name="Hou J."/>
            <person name="Wang L."/>
            <person name="Wang M."/>
            <person name="Yang K.Y."/>
            <person name="Cui Y."/>
            <person name="Leung E.L."/>
            <person name="Nong W."/>
            <person name="Shin S.K."/>
            <person name="Au S.W."/>
            <person name="Jeong K.Y."/>
            <person name="Chew F.T."/>
            <person name="Hui J.H."/>
            <person name="Leung T.F."/>
            <person name="Tungtrongchitr A."/>
            <person name="Zhong N."/>
            <person name="Liu Z."/>
            <person name="Tsui S.K."/>
        </authorList>
    </citation>
    <scope>NUCLEOTIDE SEQUENCE [LARGE SCALE GENOMIC DNA]</scope>
    <source>
        <strain evidence="5">Derp</strain>
    </source>
</reference>
<evidence type="ECO:0000259" key="3">
    <source>
        <dbReference type="Pfam" id="PF00725"/>
    </source>
</evidence>
<dbReference type="Proteomes" id="UP000887458">
    <property type="component" value="Unassembled WGS sequence"/>
</dbReference>
<feature type="domain" description="3-hydroxyacyl-CoA dehydrogenase NAD binding" evidence="4">
    <location>
        <begin position="264"/>
        <end position="437"/>
    </location>
</feature>